<evidence type="ECO:0000313" key="2">
    <source>
        <dbReference type="Proteomes" id="UP000593576"/>
    </source>
</evidence>
<comment type="caution">
    <text evidence="1">The sequence shown here is derived from an EMBL/GenBank/DDBJ whole genome shotgun (WGS) entry which is preliminary data.</text>
</comment>
<dbReference type="AlphaFoldDB" id="A0A7J9N0F9"/>
<sequence>MIKGSTIISWCQIQKLLDL</sequence>
<name>A0A7J9N0F9_GOSSC</name>
<dbReference type="Proteomes" id="UP000593576">
    <property type="component" value="Unassembled WGS sequence"/>
</dbReference>
<accession>A0A7J9N0F9</accession>
<gene>
    <name evidence="1" type="ORF">Goshw_005727</name>
</gene>
<proteinExistence type="predicted"/>
<dbReference type="OrthoDB" id="996482at2759"/>
<dbReference type="EMBL" id="JABFAF010265758">
    <property type="protein sequence ID" value="MBA0876718.1"/>
    <property type="molecule type" value="Genomic_DNA"/>
</dbReference>
<organism evidence="1 2">
    <name type="scientific">Gossypium schwendimanii</name>
    <name type="common">Cotton</name>
    <dbReference type="NCBI Taxonomy" id="34291"/>
    <lineage>
        <taxon>Eukaryota</taxon>
        <taxon>Viridiplantae</taxon>
        <taxon>Streptophyta</taxon>
        <taxon>Embryophyta</taxon>
        <taxon>Tracheophyta</taxon>
        <taxon>Spermatophyta</taxon>
        <taxon>Magnoliopsida</taxon>
        <taxon>eudicotyledons</taxon>
        <taxon>Gunneridae</taxon>
        <taxon>Pentapetalae</taxon>
        <taxon>rosids</taxon>
        <taxon>malvids</taxon>
        <taxon>Malvales</taxon>
        <taxon>Malvaceae</taxon>
        <taxon>Malvoideae</taxon>
        <taxon>Gossypium</taxon>
    </lineage>
</organism>
<reference evidence="1 2" key="1">
    <citation type="journal article" date="2019" name="Genome Biol. Evol.">
        <title>Insights into the evolution of the New World diploid cottons (Gossypium, subgenus Houzingenia) based on genome sequencing.</title>
        <authorList>
            <person name="Grover C.E."/>
            <person name="Arick M.A. 2nd"/>
            <person name="Thrash A."/>
            <person name="Conover J.L."/>
            <person name="Sanders W.S."/>
            <person name="Peterson D.G."/>
            <person name="Frelichowski J.E."/>
            <person name="Scheffler J.A."/>
            <person name="Scheffler B.E."/>
            <person name="Wendel J.F."/>
        </authorList>
    </citation>
    <scope>NUCLEOTIDE SEQUENCE [LARGE SCALE GENOMIC DNA]</scope>
    <source>
        <strain evidence="1">1</strain>
        <tissue evidence="1">Leaf</tissue>
    </source>
</reference>
<protein>
    <submittedName>
        <fullName evidence="1">Uncharacterized protein</fullName>
    </submittedName>
</protein>
<evidence type="ECO:0000313" key="1">
    <source>
        <dbReference type="EMBL" id="MBA0876718.1"/>
    </source>
</evidence>
<keyword evidence="2" id="KW-1185">Reference proteome</keyword>